<dbReference type="EMBL" id="RCIW01000012">
    <property type="protein sequence ID" value="RLP08923.1"/>
    <property type="molecule type" value="Genomic_DNA"/>
</dbReference>
<dbReference type="OrthoDB" id="4897763at2"/>
<evidence type="ECO:0000256" key="1">
    <source>
        <dbReference type="SAM" id="MobiDB-lite"/>
    </source>
</evidence>
<dbReference type="AlphaFoldDB" id="A0A8B3FIP6"/>
<dbReference type="Proteomes" id="UP000279336">
    <property type="component" value="Unassembled WGS sequence"/>
</dbReference>
<comment type="caution">
    <text evidence="2">The sequence shown here is derived from an EMBL/GenBank/DDBJ whole genome shotgun (WGS) entry which is preliminary data.</text>
</comment>
<feature type="compositionally biased region" description="Polar residues" evidence="1">
    <location>
        <begin position="60"/>
        <end position="73"/>
    </location>
</feature>
<feature type="region of interest" description="Disordered" evidence="1">
    <location>
        <begin position="25"/>
        <end position="73"/>
    </location>
</feature>
<dbReference type="RefSeq" id="WP_121588216.1">
    <property type="nucleotide sequence ID" value="NZ_RCIW01000012.1"/>
</dbReference>
<organism evidence="2 3">
    <name type="scientific">Propionibacterium australiense</name>
    <dbReference type="NCBI Taxonomy" id="119981"/>
    <lineage>
        <taxon>Bacteria</taxon>
        <taxon>Bacillati</taxon>
        <taxon>Actinomycetota</taxon>
        <taxon>Actinomycetes</taxon>
        <taxon>Propionibacteriales</taxon>
        <taxon>Propionibacteriaceae</taxon>
        <taxon>Propionibacterium</taxon>
    </lineage>
</organism>
<proteinExistence type="predicted"/>
<gene>
    <name evidence="2" type="ORF">D7U36_08935</name>
</gene>
<sequence length="435" mass="45647">MKRRDLNPSVSQLAARLAAARAEATAGATAPSGNKALTDSADITWGQTSSTDAGDGETHGTWTQTGSVRDTAQRVSTLESTTARLAEGIATAGRWNTVSTSQPPESTDGYPDGAWWVMVTSATDTTATACWQAVDGQWTSQPLPASQVVAPTLNAGLIDVALLAAKIITSDEFWTALDGERVGFNADGFQAYDADGAETVHVDGQTNYMSGMLRAGGALFASWLSGAARRSGVIWDGGQQHGMTDEDITQYPRVIVSQSADQTLSDLLLTSGITGNLQAILQLSQQLGKASLEARDDQGMRSMLNLRTDTASSLAGSDGQGRTSSIQFGNGYLDLIGQVGTGLAGTMVRTGIVTIGSMQTGTINRTTVTPGGSPPSWWTGKWLPIVIPFDWRDGARLVPKITAADAASFTVATECTSGSTKEAGFLWLAVRRASW</sequence>
<reference evidence="2 3" key="1">
    <citation type="submission" date="2018-10" db="EMBL/GenBank/DDBJ databases">
        <title>Propionibacterium australiense Genome Sequencing and Assembly.</title>
        <authorList>
            <person name="Bernier A.-M."/>
            <person name="Bernard K."/>
        </authorList>
    </citation>
    <scope>NUCLEOTIDE SEQUENCE [LARGE SCALE GENOMIC DNA]</scope>
    <source>
        <strain evidence="2 3">NML98A078</strain>
    </source>
</reference>
<evidence type="ECO:0000313" key="3">
    <source>
        <dbReference type="Proteomes" id="UP000279336"/>
    </source>
</evidence>
<protein>
    <submittedName>
        <fullName evidence="2">Uncharacterized protein</fullName>
    </submittedName>
</protein>
<name>A0A8B3FIP6_9ACTN</name>
<accession>A0A8B3FIP6</accession>
<evidence type="ECO:0000313" key="2">
    <source>
        <dbReference type="EMBL" id="RLP08923.1"/>
    </source>
</evidence>